<keyword evidence="1" id="KW-0812">Transmembrane</keyword>
<dbReference type="Gene3D" id="3.20.20.450">
    <property type="entry name" value="EAL domain"/>
    <property type="match status" value="1"/>
</dbReference>
<evidence type="ECO:0000313" key="5">
    <source>
        <dbReference type="EMBL" id="MEZ0475472.1"/>
    </source>
</evidence>
<feature type="transmembrane region" description="Helical" evidence="1">
    <location>
        <begin position="15"/>
        <end position="36"/>
    </location>
</feature>
<dbReference type="SMART" id="SM00091">
    <property type="entry name" value="PAS"/>
    <property type="match status" value="2"/>
</dbReference>
<sequence>MEPSLANGRHYSTRMIGLSGLLLGTVLTAALIYLVLHDRAMRLRAAEHQSRAVVTGIERLLKYRFRNLERAMLGIAGDGERLFASVPEQAPDLLLEAIADVLHRHEELEDIVLVDRDGGAITRGRGDPAFPAWIGQAPTGRNSALRVGPMQRREGRWLLPMALPMTDRHWILARLRSEALQEVVSDLDTGRRGIAVVTDRDGRILARSPDPQRFVGEYDRGLDVSRIPARGETLRTRSPLDDHRRIILSRHVSGSYPTVVSVGISQDEVLAPWRWFAGWALVLYAAYWLGFWYLLGNLRRTESTRSALLHELRQGAERLRTAQRLGRTGVWESAEGSDRIEWSTQVSDIFGMPDGSSSASREAFYAAVHPEDRERLAATVASAWKTGENFTIEYRILRPDGQVRWIAVRGATVVDRDGVSKMGGTVVDITERKQAQQKVADAERQFRLMFERNPLPFWVFDTETLCFLEVNEAAVRHYGYSREEFLSMGILDMRPADAADAVRRDLVEERADYADTRVWVHCKRDGTLIEVQVHGAAIEFRGRPARLVLAEDVSRRMAYERELAFRASHDDATGLLTVTALAERLDGETGGYDIVCVDLHGLDMIGATLGSDVGAAIARTVAERIDWIARRCGLVAHLPSETFVLAILDRTQREGVLSALTAGLAEPVHSHDTIHYLEARIGVARHPADGQSAGKVIDRAALAAHLVERGGIEVARYTVAMEEGVSRRLALMAQVRRAIEREEFQVHFQPIRCTADAAPVALECLLRWPQPDGGYISPLEFVPLCERSGLIVTLGHWVLQEAARAAACLRERGWSDLSIAVNVSATQFHGRDLAGEIQRLSSQHGLRRGALHIELTESALLDHPERATDMLRRLQQQGVCVALDDFGTGFSSMSYLRDLPIDTLKLDRMFVESVDRDARSAAICRALIALGHAVDLTVIAEGVERAGQYRWLREHGCEQMQGYLFDRPQPLDETLMALARPAELPS</sequence>
<reference evidence="5 6" key="1">
    <citation type="submission" date="2024-07" db="EMBL/GenBank/DDBJ databases">
        <title>Luteimonas salilacus sp. nov., isolated from the shore soil of Salt Lake in Tibet of China.</title>
        <authorList>
            <person name="Zhang X."/>
            <person name="Li A."/>
        </authorList>
    </citation>
    <scope>NUCLEOTIDE SEQUENCE [LARGE SCALE GENOMIC DNA]</scope>
    <source>
        <strain evidence="5 6">B3-2-R+30</strain>
    </source>
</reference>
<dbReference type="PROSITE" id="PS50113">
    <property type="entry name" value="PAC"/>
    <property type="match status" value="1"/>
</dbReference>
<dbReference type="CDD" id="cd00130">
    <property type="entry name" value="PAS"/>
    <property type="match status" value="2"/>
</dbReference>
<dbReference type="InterPro" id="IPR029787">
    <property type="entry name" value="Nucleotide_cyclase"/>
</dbReference>
<gene>
    <name evidence="5" type="ORF">AB6713_12740</name>
</gene>
<keyword evidence="6" id="KW-1185">Reference proteome</keyword>
<dbReference type="SMART" id="SM00086">
    <property type="entry name" value="PAC"/>
    <property type="match status" value="2"/>
</dbReference>
<dbReference type="PANTHER" id="PTHR44757:SF2">
    <property type="entry name" value="BIOFILM ARCHITECTURE MAINTENANCE PROTEIN MBAA"/>
    <property type="match status" value="1"/>
</dbReference>
<dbReference type="CDD" id="cd12915">
    <property type="entry name" value="PDC2_DGC_like"/>
    <property type="match status" value="1"/>
</dbReference>
<dbReference type="Proteomes" id="UP001566331">
    <property type="component" value="Unassembled WGS sequence"/>
</dbReference>
<dbReference type="Pfam" id="PF00563">
    <property type="entry name" value="EAL"/>
    <property type="match status" value="1"/>
</dbReference>
<comment type="caution">
    <text evidence="5">The sequence shown here is derived from an EMBL/GenBank/DDBJ whole genome shotgun (WGS) entry which is preliminary data.</text>
</comment>
<dbReference type="RefSeq" id="WP_370562510.1">
    <property type="nucleotide sequence ID" value="NZ_JBFWIB010000002.1"/>
</dbReference>
<dbReference type="InterPro" id="IPR001633">
    <property type="entry name" value="EAL_dom"/>
</dbReference>
<dbReference type="InterPro" id="IPR013655">
    <property type="entry name" value="PAS_fold_3"/>
</dbReference>
<dbReference type="InterPro" id="IPR000014">
    <property type="entry name" value="PAS"/>
</dbReference>
<evidence type="ECO:0000313" key="6">
    <source>
        <dbReference type="Proteomes" id="UP001566331"/>
    </source>
</evidence>
<organism evidence="5 6">
    <name type="scientific">Luteimonas salinilitoris</name>
    <dbReference type="NCBI Taxonomy" id="3237697"/>
    <lineage>
        <taxon>Bacteria</taxon>
        <taxon>Pseudomonadati</taxon>
        <taxon>Pseudomonadota</taxon>
        <taxon>Gammaproteobacteria</taxon>
        <taxon>Lysobacterales</taxon>
        <taxon>Lysobacteraceae</taxon>
        <taxon>Luteimonas</taxon>
    </lineage>
</organism>
<feature type="domain" description="PAS" evidence="2">
    <location>
        <begin position="442"/>
        <end position="487"/>
    </location>
</feature>
<feature type="domain" description="PAC" evidence="3">
    <location>
        <begin position="390"/>
        <end position="441"/>
    </location>
</feature>
<dbReference type="Gene3D" id="3.30.70.270">
    <property type="match status" value="1"/>
</dbReference>
<evidence type="ECO:0000259" key="2">
    <source>
        <dbReference type="PROSITE" id="PS50112"/>
    </source>
</evidence>
<dbReference type="SMART" id="SM00267">
    <property type="entry name" value="GGDEF"/>
    <property type="match status" value="1"/>
</dbReference>
<dbReference type="SMART" id="SM00052">
    <property type="entry name" value="EAL"/>
    <property type="match status" value="1"/>
</dbReference>
<dbReference type="PROSITE" id="PS50883">
    <property type="entry name" value="EAL"/>
    <property type="match status" value="1"/>
</dbReference>
<dbReference type="PANTHER" id="PTHR44757">
    <property type="entry name" value="DIGUANYLATE CYCLASE DGCP"/>
    <property type="match status" value="1"/>
</dbReference>
<accession>A0ABV4HUU8</accession>
<evidence type="ECO:0000259" key="4">
    <source>
        <dbReference type="PROSITE" id="PS50883"/>
    </source>
</evidence>
<evidence type="ECO:0000256" key="1">
    <source>
        <dbReference type="SAM" id="Phobius"/>
    </source>
</evidence>
<dbReference type="InterPro" id="IPR035919">
    <property type="entry name" value="EAL_sf"/>
</dbReference>
<protein>
    <submittedName>
        <fullName evidence="5">EAL domain-containing protein</fullName>
    </submittedName>
</protein>
<dbReference type="Gene3D" id="2.10.70.100">
    <property type="match status" value="1"/>
</dbReference>
<dbReference type="Pfam" id="PF00990">
    <property type="entry name" value="GGDEF"/>
    <property type="match status" value="1"/>
</dbReference>
<dbReference type="Gene3D" id="3.30.450.20">
    <property type="entry name" value="PAS domain"/>
    <property type="match status" value="3"/>
</dbReference>
<dbReference type="SUPFAM" id="SSF55073">
    <property type="entry name" value="Nucleotide cyclase"/>
    <property type="match status" value="1"/>
</dbReference>
<evidence type="ECO:0000259" key="3">
    <source>
        <dbReference type="PROSITE" id="PS50113"/>
    </source>
</evidence>
<dbReference type="Pfam" id="PF13426">
    <property type="entry name" value="PAS_9"/>
    <property type="match status" value="1"/>
</dbReference>
<proteinExistence type="predicted"/>
<feature type="domain" description="EAL" evidence="4">
    <location>
        <begin position="728"/>
        <end position="982"/>
    </location>
</feature>
<dbReference type="SUPFAM" id="SSF55785">
    <property type="entry name" value="PYP-like sensor domain (PAS domain)"/>
    <property type="match status" value="2"/>
</dbReference>
<keyword evidence="1" id="KW-1133">Transmembrane helix</keyword>
<keyword evidence="1" id="KW-0472">Membrane</keyword>
<dbReference type="EMBL" id="JBFWIC010000017">
    <property type="protein sequence ID" value="MEZ0475472.1"/>
    <property type="molecule type" value="Genomic_DNA"/>
</dbReference>
<dbReference type="Pfam" id="PF08447">
    <property type="entry name" value="PAS_3"/>
    <property type="match status" value="1"/>
</dbReference>
<dbReference type="InterPro" id="IPR035965">
    <property type="entry name" value="PAS-like_dom_sf"/>
</dbReference>
<dbReference type="SUPFAM" id="SSF141868">
    <property type="entry name" value="EAL domain-like"/>
    <property type="match status" value="1"/>
</dbReference>
<dbReference type="InterPro" id="IPR000160">
    <property type="entry name" value="GGDEF_dom"/>
</dbReference>
<dbReference type="InterPro" id="IPR000700">
    <property type="entry name" value="PAS-assoc_C"/>
</dbReference>
<dbReference type="CDD" id="cd01948">
    <property type="entry name" value="EAL"/>
    <property type="match status" value="1"/>
</dbReference>
<dbReference type="InterPro" id="IPR001610">
    <property type="entry name" value="PAC"/>
</dbReference>
<dbReference type="PROSITE" id="PS50112">
    <property type="entry name" value="PAS"/>
    <property type="match status" value="1"/>
</dbReference>
<dbReference type="InterPro" id="IPR043128">
    <property type="entry name" value="Rev_trsase/Diguanyl_cyclase"/>
</dbReference>
<dbReference type="InterPro" id="IPR052155">
    <property type="entry name" value="Biofilm_reg_signaling"/>
</dbReference>
<feature type="transmembrane region" description="Helical" evidence="1">
    <location>
        <begin position="275"/>
        <end position="295"/>
    </location>
</feature>
<dbReference type="NCBIfam" id="TIGR00229">
    <property type="entry name" value="sensory_box"/>
    <property type="match status" value="2"/>
</dbReference>
<name>A0ABV4HUU8_9GAMM</name>